<sequence length="166" mass="18749">MSFKRVSTKYGEIVEVEASSALPRQKVFSVFPEGVQLYLVTYLNLCYFTFTIPARLRYDEHNQKYVLQVSVLRQLSKLLEFLNSYDITSSISNSNWLRRHIAIHEISSGKIGFGSANIFMVTYGSIGAMMASLLSVACMVLQHIEVSISENVGNWTSQTSDYIIAK</sequence>
<keyword evidence="1" id="KW-1133">Transmembrane helix</keyword>
<keyword evidence="1" id="KW-0472">Membrane</keyword>
<dbReference type="Proteomes" id="UP001642540">
    <property type="component" value="Unassembled WGS sequence"/>
</dbReference>
<reference evidence="2 3" key="1">
    <citation type="submission" date="2024-08" db="EMBL/GenBank/DDBJ databases">
        <authorList>
            <person name="Cucini C."/>
            <person name="Frati F."/>
        </authorList>
    </citation>
    <scope>NUCLEOTIDE SEQUENCE [LARGE SCALE GENOMIC DNA]</scope>
</reference>
<comment type="caution">
    <text evidence="2">The sequence shown here is derived from an EMBL/GenBank/DDBJ whole genome shotgun (WGS) entry which is preliminary data.</text>
</comment>
<dbReference type="EMBL" id="CAXLJM020000161">
    <property type="protein sequence ID" value="CAL8144687.1"/>
    <property type="molecule type" value="Genomic_DNA"/>
</dbReference>
<evidence type="ECO:0000313" key="3">
    <source>
        <dbReference type="Proteomes" id="UP001642540"/>
    </source>
</evidence>
<proteinExistence type="predicted"/>
<protein>
    <submittedName>
        <fullName evidence="2">Uncharacterized protein</fullName>
    </submittedName>
</protein>
<accession>A0ABP1S726</accession>
<evidence type="ECO:0000313" key="2">
    <source>
        <dbReference type="EMBL" id="CAL8144687.1"/>
    </source>
</evidence>
<keyword evidence="3" id="KW-1185">Reference proteome</keyword>
<organism evidence="2 3">
    <name type="scientific">Orchesella dallaii</name>
    <dbReference type="NCBI Taxonomy" id="48710"/>
    <lineage>
        <taxon>Eukaryota</taxon>
        <taxon>Metazoa</taxon>
        <taxon>Ecdysozoa</taxon>
        <taxon>Arthropoda</taxon>
        <taxon>Hexapoda</taxon>
        <taxon>Collembola</taxon>
        <taxon>Entomobryomorpha</taxon>
        <taxon>Entomobryoidea</taxon>
        <taxon>Orchesellidae</taxon>
        <taxon>Orchesellinae</taxon>
        <taxon>Orchesella</taxon>
    </lineage>
</organism>
<gene>
    <name evidence="2" type="ORF">ODALV1_LOCUS30268</name>
</gene>
<evidence type="ECO:0000256" key="1">
    <source>
        <dbReference type="SAM" id="Phobius"/>
    </source>
</evidence>
<feature type="transmembrane region" description="Helical" evidence="1">
    <location>
        <begin position="118"/>
        <end position="144"/>
    </location>
</feature>
<name>A0ABP1S726_9HEXA</name>
<keyword evidence="1" id="KW-0812">Transmembrane</keyword>